<comment type="catalytic activity">
    <reaction evidence="7">
        <text>[protein]-peptidylproline (omega=180) = [protein]-peptidylproline (omega=0)</text>
        <dbReference type="Rhea" id="RHEA:16237"/>
        <dbReference type="Rhea" id="RHEA-COMP:10747"/>
        <dbReference type="Rhea" id="RHEA-COMP:10748"/>
        <dbReference type="ChEBI" id="CHEBI:83833"/>
        <dbReference type="ChEBI" id="CHEBI:83834"/>
        <dbReference type="EC" id="5.2.1.8"/>
    </reaction>
</comment>
<dbReference type="PANTHER" id="PTHR47637">
    <property type="entry name" value="CHAPERONE SURA"/>
    <property type="match status" value="1"/>
</dbReference>
<dbReference type="InterPro" id="IPR046357">
    <property type="entry name" value="PPIase_dom_sf"/>
</dbReference>
<reference evidence="9 10" key="1">
    <citation type="submission" date="2020-03" db="EMBL/GenBank/DDBJ databases">
        <authorList>
            <person name="Lai Q."/>
        </authorList>
    </citation>
    <scope>NUCLEOTIDE SEQUENCE [LARGE SCALE GENOMIC DNA]</scope>
    <source>
        <strain evidence="9 10">CCUG 25036</strain>
    </source>
</reference>
<dbReference type="InterPro" id="IPR000297">
    <property type="entry name" value="PPIase_PpiC"/>
</dbReference>
<comment type="domain">
    <text evidence="7">The PPIase activity resides only in the second parvulin domain. The N-terminal region and the C-terminal tail are necessary and sufficient for the chaperone activity of SurA. The PPIase activity is dispensable for SurA to function as a chaperone. The N-terminal region and the C-terminal tail are also required for porin recognition.</text>
</comment>
<dbReference type="GO" id="GO:0043165">
    <property type="term" value="P:Gram-negative-bacterium-type cell outer membrane assembly"/>
    <property type="evidence" value="ECO:0007669"/>
    <property type="project" value="InterPro"/>
</dbReference>
<evidence type="ECO:0000313" key="9">
    <source>
        <dbReference type="EMBL" id="NII06341.1"/>
    </source>
</evidence>
<keyword evidence="6 7" id="KW-0413">Isomerase</keyword>
<keyword evidence="5 7" id="KW-0143">Chaperone</keyword>
<evidence type="ECO:0000256" key="4">
    <source>
        <dbReference type="ARBA" id="ARBA00023110"/>
    </source>
</evidence>
<comment type="caution">
    <text evidence="9">The sequence shown here is derived from an EMBL/GenBank/DDBJ whole genome shotgun (WGS) entry which is preliminary data.</text>
</comment>
<evidence type="ECO:0000259" key="8">
    <source>
        <dbReference type="PROSITE" id="PS50198"/>
    </source>
</evidence>
<evidence type="ECO:0000256" key="5">
    <source>
        <dbReference type="ARBA" id="ARBA00023186"/>
    </source>
</evidence>
<dbReference type="InterPro" id="IPR023034">
    <property type="entry name" value="PPIase_SurA"/>
</dbReference>
<dbReference type="GO" id="GO:0042277">
    <property type="term" value="F:peptide binding"/>
    <property type="evidence" value="ECO:0007669"/>
    <property type="project" value="InterPro"/>
</dbReference>
<dbReference type="Gene3D" id="1.10.4030.10">
    <property type="entry name" value="Porin chaperone SurA, peptide-binding domain"/>
    <property type="match status" value="1"/>
</dbReference>
<keyword evidence="3 7" id="KW-0574">Periplasm</keyword>
<dbReference type="PROSITE" id="PS50198">
    <property type="entry name" value="PPIC_PPIASE_2"/>
    <property type="match status" value="2"/>
</dbReference>
<dbReference type="InterPro" id="IPR015391">
    <property type="entry name" value="SurA_N"/>
</dbReference>
<evidence type="ECO:0000256" key="1">
    <source>
        <dbReference type="ARBA" id="ARBA00022729"/>
    </source>
</evidence>
<dbReference type="SUPFAM" id="SSF109998">
    <property type="entry name" value="Triger factor/SurA peptide-binding domain-like"/>
    <property type="match status" value="1"/>
</dbReference>
<gene>
    <name evidence="7" type="primary">surA</name>
    <name evidence="9" type="ORF">HBF25_08090</name>
</gene>
<dbReference type="GO" id="GO:0050821">
    <property type="term" value="P:protein stabilization"/>
    <property type="evidence" value="ECO:0007669"/>
    <property type="project" value="InterPro"/>
</dbReference>
<name>A0A7X5U9D5_9GAMM</name>
<feature type="signal peptide" evidence="7">
    <location>
        <begin position="1"/>
        <end position="23"/>
    </location>
</feature>
<dbReference type="GO" id="GO:0006457">
    <property type="term" value="P:protein folding"/>
    <property type="evidence" value="ECO:0007669"/>
    <property type="project" value="UniProtKB-UniRule"/>
</dbReference>
<keyword evidence="10" id="KW-1185">Reference proteome</keyword>
<dbReference type="InterPro" id="IPR027304">
    <property type="entry name" value="Trigger_fact/SurA_dom_sf"/>
</dbReference>
<evidence type="ECO:0000256" key="2">
    <source>
        <dbReference type="ARBA" id="ARBA00022737"/>
    </source>
</evidence>
<comment type="function">
    <text evidence="7">Chaperone involved in the correct folding and assembly of outer membrane proteins. Recognizes specific patterns of aromatic residues and the orientation of their side chains, which are found more frequently in integral outer membrane proteins. May act in both early periplasmic and late outer membrane-associated steps of protein maturation.</text>
</comment>
<feature type="domain" description="PpiC" evidence="8">
    <location>
        <begin position="187"/>
        <end position="288"/>
    </location>
</feature>
<accession>A0A7X5U9D5</accession>
<evidence type="ECO:0000313" key="10">
    <source>
        <dbReference type="Proteomes" id="UP000490980"/>
    </source>
</evidence>
<evidence type="ECO:0000256" key="6">
    <source>
        <dbReference type="ARBA" id="ARBA00023235"/>
    </source>
</evidence>
<dbReference type="Pfam" id="PF09312">
    <property type="entry name" value="SurA_N"/>
    <property type="match status" value="1"/>
</dbReference>
<proteinExistence type="inferred from homology"/>
<keyword evidence="1 7" id="KW-0732">Signal</keyword>
<dbReference type="AlphaFoldDB" id="A0A7X5U9D5"/>
<dbReference type="SUPFAM" id="SSF54534">
    <property type="entry name" value="FKBP-like"/>
    <property type="match status" value="2"/>
</dbReference>
<feature type="domain" description="PpiC" evidence="8">
    <location>
        <begin position="297"/>
        <end position="397"/>
    </location>
</feature>
<dbReference type="GO" id="GO:0003755">
    <property type="term" value="F:peptidyl-prolyl cis-trans isomerase activity"/>
    <property type="evidence" value="ECO:0007669"/>
    <property type="project" value="UniProtKB-UniRule"/>
</dbReference>
<protein>
    <recommendedName>
        <fullName evidence="7">Chaperone SurA</fullName>
    </recommendedName>
    <alternativeName>
        <fullName evidence="7">Peptidyl-prolyl cis-trans isomerase SurA</fullName>
        <shortName evidence="7">PPIase SurA</shortName>
        <ecNumber evidence="7">5.2.1.8</ecNumber>
    </alternativeName>
    <alternativeName>
        <fullName evidence="7">Rotamase SurA</fullName>
    </alternativeName>
</protein>
<dbReference type="PANTHER" id="PTHR47637:SF1">
    <property type="entry name" value="CHAPERONE SURA"/>
    <property type="match status" value="1"/>
</dbReference>
<dbReference type="InterPro" id="IPR050280">
    <property type="entry name" value="OMP_Chaperone_SurA"/>
</dbReference>
<feature type="chain" id="PRO_5031637607" description="Chaperone SurA" evidence="7">
    <location>
        <begin position="24"/>
        <end position="458"/>
    </location>
</feature>
<evidence type="ECO:0000256" key="3">
    <source>
        <dbReference type="ARBA" id="ARBA00022764"/>
    </source>
</evidence>
<dbReference type="EC" id="5.2.1.8" evidence="7"/>
<evidence type="ECO:0000256" key="7">
    <source>
        <dbReference type="HAMAP-Rule" id="MF_01183"/>
    </source>
</evidence>
<dbReference type="GO" id="GO:0030288">
    <property type="term" value="C:outer membrane-bounded periplasmic space"/>
    <property type="evidence" value="ECO:0007669"/>
    <property type="project" value="InterPro"/>
</dbReference>
<dbReference type="GO" id="GO:0051082">
    <property type="term" value="F:unfolded protein binding"/>
    <property type="evidence" value="ECO:0007669"/>
    <property type="project" value="UniProtKB-UniRule"/>
</dbReference>
<dbReference type="HAMAP" id="MF_01183">
    <property type="entry name" value="Chaperone_SurA"/>
    <property type="match status" value="1"/>
</dbReference>
<dbReference type="Pfam" id="PF00639">
    <property type="entry name" value="Rotamase"/>
    <property type="match status" value="2"/>
</dbReference>
<sequence precursor="true">MKQILAYSLLAASILVAVPSAHAQLLPAAQPATPGSADVGNGSLDRIVAVVEDDVILQSELNEAINAIVRQYASNPEQLPPKDILARQVLDRLILMKLQVSKANDQNIKVSDQDVDQAVANVAQQNKMTPDQLRGAVQQDGYSFAAFRQQLSDQIIAQKLHESIVRDQVSVTDSEVNNLLASPSYKAGEVHLAHIQIGTPSNGSAADIAAAQAKAEEALKAIKGGMDFNAAAIRFSDAQDALDGGDLGWRRLDEVPPAFADAVSSLKPGETTGALRGPTGFHILKLVDTRAPGRQVVTEYHARQILIKPSEIVTPEQAEKKAQDIYTRVVDKHEDFAKIAKDDSKDNTTANSGGDMGWFAKDAWGAAIANSIDQLKDNEVSHPIQTDAGWIILQRLGTRQSDLTDQLQRDQARQTIGNRKADAAYDNFLRDLRSQSFVDIRVPELKAPDDKQASASTP</sequence>
<keyword evidence="4 7" id="KW-0697">Rotamase</keyword>
<comment type="subcellular location">
    <subcellularLocation>
        <location evidence="7">Periplasm</location>
    </subcellularLocation>
    <text evidence="7">Is capable of associating with the outer membrane.</text>
</comment>
<dbReference type="Proteomes" id="UP000490980">
    <property type="component" value="Unassembled WGS sequence"/>
</dbReference>
<dbReference type="Gene3D" id="3.10.50.40">
    <property type="match status" value="2"/>
</dbReference>
<dbReference type="EMBL" id="JAARLZ010000004">
    <property type="protein sequence ID" value="NII06341.1"/>
    <property type="molecule type" value="Genomic_DNA"/>
</dbReference>
<dbReference type="RefSeq" id="WP_166947925.1">
    <property type="nucleotide sequence ID" value="NZ_JAARLZ010000004.1"/>
</dbReference>
<organism evidence="9 10">
    <name type="scientific">Luteibacter anthropi</name>
    <dbReference type="NCBI Taxonomy" id="564369"/>
    <lineage>
        <taxon>Bacteria</taxon>
        <taxon>Pseudomonadati</taxon>
        <taxon>Pseudomonadota</taxon>
        <taxon>Gammaproteobacteria</taxon>
        <taxon>Lysobacterales</taxon>
        <taxon>Rhodanobacteraceae</taxon>
        <taxon>Luteibacter</taxon>
    </lineage>
</organism>
<keyword evidence="2 7" id="KW-0677">Repeat</keyword>